<dbReference type="OrthoDB" id="117296at2759"/>
<dbReference type="InterPro" id="IPR043502">
    <property type="entry name" value="DNA/RNA_pol_sf"/>
</dbReference>
<gene>
    <name evidence="2" type="ORF">GWI33_002802</name>
</gene>
<dbReference type="InterPro" id="IPR000477">
    <property type="entry name" value="RT_dom"/>
</dbReference>
<evidence type="ECO:0000259" key="1">
    <source>
        <dbReference type="PROSITE" id="PS50878"/>
    </source>
</evidence>
<accession>A0A834IV18</accession>
<comment type="caution">
    <text evidence="2">The sequence shown here is derived from an EMBL/GenBank/DDBJ whole genome shotgun (WGS) entry which is preliminary data.</text>
</comment>
<reference evidence="2" key="1">
    <citation type="submission" date="2020-08" db="EMBL/GenBank/DDBJ databases">
        <title>Genome sequencing and assembly of the red palm weevil Rhynchophorus ferrugineus.</title>
        <authorList>
            <person name="Dias G.B."/>
            <person name="Bergman C.M."/>
            <person name="Manee M."/>
        </authorList>
    </citation>
    <scope>NUCLEOTIDE SEQUENCE</scope>
    <source>
        <strain evidence="2">AA-2017</strain>
        <tissue evidence="2">Whole larva</tissue>
    </source>
</reference>
<dbReference type="InterPro" id="IPR051320">
    <property type="entry name" value="Viral_Replic_Matur_Polypro"/>
</dbReference>
<sequence length="124" mass="13793">MDDLLIASNSITEGLEKLQCVLIALTNAGFSLNIKKCFFFETIIQYLGQEIGKRGVRPGVSKVIALLNAPNPKNVKQVRQFMGLAGYFRKYIPEFATKTACITKLIKINAKLVWGDEQEVAKSI</sequence>
<dbReference type="AlphaFoldDB" id="A0A834IV18"/>
<dbReference type="PANTHER" id="PTHR33064">
    <property type="entry name" value="POL PROTEIN"/>
    <property type="match status" value="1"/>
</dbReference>
<organism evidence="2 3">
    <name type="scientific">Rhynchophorus ferrugineus</name>
    <name type="common">Red palm weevil</name>
    <name type="synonym">Curculio ferrugineus</name>
    <dbReference type="NCBI Taxonomy" id="354439"/>
    <lineage>
        <taxon>Eukaryota</taxon>
        <taxon>Metazoa</taxon>
        <taxon>Ecdysozoa</taxon>
        <taxon>Arthropoda</taxon>
        <taxon>Hexapoda</taxon>
        <taxon>Insecta</taxon>
        <taxon>Pterygota</taxon>
        <taxon>Neoptera</taxon>
        <taxon>Endopterygota</taxon>
        <taxon>Coleoptera</taxon>
        <taxon>Polyphaga</taxon>
        <taxon>Cucujiformia</taxon>
        <taxon>Curculionidae</taxon>
        <taxon>Dryophthorinae</taxon>
        <taxon>Rhynchophorus</taxon>
    </lineage>
</organism>
<dbReference type="PROSITE" id="PS50878">
    <property type="entry name" value="RT_POL"/>
    <property type="match status" value="1"/>
</dbReference>
<dbReference type="Proteomes" id="UP000625711">
    <property type="component" value="Unassembled WGS sequence"/>
</dbReference>
<dbReference type="GO" id="GO:0071897">
    <property type="term" value="P:DNA biosynthetic process"/>
    <property type="evidence" value="ECO:0007669"/>
    <property type="project" value="UniProtKB-ARBA"/>
</dbReference>
<dbReference type="EMBL" id="JAACXV010000017">
    <property type="protein sequence ID" value="KAF7286954.1"/>
    <property type="molecule type" value="Genomic_DNA"/>
</dbReference>
<dbReference type="InterPro" id="IPR043128">
    <property type="entry name" value="Rev_trsase/Diguanyl_cyclase"/>
</dbReference>
<evidence type="ECO:0000313" key="2">
    <source>
        <dbReference type="EMBL" id="KAF7286954.1"/>
    </source>
</evidence>
<proteinExistence type="predicted"/>
<keyword evidence="3" id="KW-1185">Reference proteome</keyword>
<dbReference type="PANTHER" id="PTHR33064:SF37">
    <property type="entry name" value="RIBONUCLEASE H"/>
    <property type="match status" value="1"/>
</dbReference>
<evidence type="ECO:0000313" key="3">
    <source>
        <dbReference type="Proteomes" id="UP000625711"/>
    </source>
</evidence>
<name>A0A834IV18_RHYFE</name>
<dbReference type="SUPFAM" id="SSF56672">
    <property type="entry name" value="DNA/RNA polymerases"/>
    <property type="match status" value="1"/>
</dbReference>
<dbReference type="Pfam" id="PF00078">
    <property type="entry name" value="RVT_1"/>
    <property type="match status" value="1"/>
</dbReference>
<protein>
    <recommendedName>
        <fullName evidence="1">Reverse transcriptase domain-containing protein</fullName>
    </recommendedName>
</protein>
<feature type="domain" description="Reverse transcriptase" evidence="1">
    <location>
        <begin position="1"/>
        <end position="51"/>
    </location>
</feature>
<dbReference type="Gene3D" id="3.30.70.270">
    <property type="match status" value="2"/>
</dbReference>